<comment type="similarity">
    <text evidence="2">Belongs to the GtrA family.</text>
</comment>
<feature type="transmembrane region" description="Helical" evidence="6">
    <location>
        <begin position="74"/>
        <end position="93"/>
    </location>
</feature>
<dbReference type="Pfam" id="PF04138">
    <property type="entry name" value="GtrA_DPMS_TM"/>
    <property type="match status" value="1"/>
</dbReference>
<dbReference type="EMBL" id="JBFBVU010000007">
    <property type="protein sequence ID" value="MEV8466709.1"/>
    <property type="molecule type" value="Genomic_DNA"/>
</dbReference>
<evidence type="ECO:0000313" key="8">
    <source>
        <dbReference type="EMBL" id="MEV8466709.1"/>
    </source>
</evidence>
<evidence type="ECO:0000256" key="2">
    <source>
        <dbReference type="ARBA" id="ARBA00009399"/>
    </source>
</evidence>
<evidence type="ECO:0000256" key="3">
    <source>
        <dbReference type="ARBA" id="ARBA00022692"/>
    </source>
</evidence>
<accession>A0ABV3L552</accession>
<evidence type="ECO:0000313" key="9">
    <source>
        <dbReference type="Proteomes" id="UP001553161"/>
    </source>
</evidence>
<feature type="transmembrane region" description="Helical" evidence="6">
    <location>
        <begin position="40"/>
        <end position="62"/>
    </location>
</feature>
<evidence type="ECO:0000256" key="5">
    <source>
        <dbReference type="ARBA" id="ARBA00023136"/>
    </source>
</evidence>
<evidence type="ECO:0000259" key="7">
    <source>
        <dbReference type="Pfam" id="PF04138"/>
    </source>
</evidence>
<gene>
    <name evidence="8" type="ORF">AB0T83_07960</name>
</gene>
<comment type="caution">
    <text evidence="8">The sequence shown here is derived from an EMBL/GenBank/DDBJ whole genome shotgun (WGS) entry which is preliminary data.</text>
</comment>
<reference evidence="8 9" key="1">
    <citation type="submission" date="2024-07" db="EMBL/GenBank/DDBJ databases">
        <authorList>
            <person name="Kang M."/>
        </authorList>
    </citation>
    <scope>NUCLEOTIDE SEQUENCE [LARGE SCALE GENOMIC DNA]</scope>
    <source>
        <strain evidence="8 9">DFM31</strain>
    </source>
</reference>
<dbReference type="InterPro" id="IPR007267">
    <property type="entry name" value="GtrA_DPMS_TM"/>
</dbReference>
<organism evidence="8 9">
    <name type="scientific">Meridianimarinicoccus marinus</name>
    <dbReference type="NCBI Taxonomy" id="3231483"/>
    <lineage>
        <taxon>Bacteria</taxon>
        <taxon>Pseudomonadati</taxon>
        <taxon>Pseudomonadota</taxon>
        <taxon>Alphaproteobacteria</taxon>
        <taxon>Rhodobacterales</taxon>
        <taxon>Paracoccaceae</taxon>
        <taxon>Meridianimarinicoccus</taxon>
    </lineage>
</organism>
<name>A0ABV3L552_9RHOB</name>
<keyword evidence="3 6" id="KW-0812">Transmembrane</keyword>
<dbReference type="InterPro" id="IPR051401">
    <property type="entry name" value="GtrA_CellWall_Glycosyl"/>
</dbReference>
<feature type="domain" description="GtrA/DPMS transmembrane" evidence="7">
    <location>
        <begin position="12"/>
        <end position="117"/>
    </location>
</feature>
<comment type="subcellular location">
    <subcellularLocation>
        <location evidence="1">Membrane</location>
        <topology evidence="1">Multi-pass membrane protein</topology>
    </subcellularLocation>
</comment>
<dbReference type="PANTHER" id="PTHR38459">
    <property type="entry name" value="PROPHAGE BACTOPRENOL-LINKED GLUCOSE TRANSLOCASE HOMOLOG"/>
    <property type="match status" value="1"/>
</dbReference>
<keyword evidence="4 6" id="KW-1133">Transmembrane helix</keyword>
<feature type="transmembrane region" description="Helical" evidence="6">
    <location>
        <begin position="99"/>
        <end position="121"/>
    </location>
</feature>
<dbReference type="Proteomes" id="UP001553161">
    <property type="component" value="Unassembled WGS sequence"/>
</dbReference>
<protein>
    <submittedName>
        <fullName evidence="8">GtrA family protein</fullName>
    </submittedName>
</protein>
<sequence>MIGDLLRSRFVKFLAVGVLNTGFGYALYAVLVLLGLGPQAALALAFACGVVWNYFTHARLVFSAKGTARMPAYAAVYAGLYALNAAGLAGLLRLGMGPIVAQAVLVLPAAALSFIAISKVLTDRFPWEGRPA</sequence>
<dbReference type="RefSeq" id="WP_366192501.1">
    <property type="nucleotide sequence ID" value="NZ_JBFBVU010000007.1"/>
</dbReference>
<evidence type="ECO:0000256" key="6">
    <source>
        <dbReference type="SAM" id="Phobius"/>
    </source>
</evidence>
<keyword evidence="5 6" id="KW-0472">Membrane</keyword>
<evidence type="ECO:0000256" key="1">
    <source>
        <dbReference type="ARBA" id="ARBA00004141"/>
    </source>
</evidence>
<evidence type="ECO:0000256" key="4">
    <source>
        <dbReference type="ARBA" id="ARBA00022989"/>
    </source>
</evidence>
<feature type="transmembrane region" description="Helical" evidence="6">
    <location>
        <begin position="12"/>
        <end position="34"/>
    </location>
</feature>
<keyword evidence="9" id="KW-1185">Reference proteome</keyword>
<dbReference type="PANTHER" id="PTHR38459:SF1">
    <property type="entry name" value="PROPHAGE BACTOPRENOL-LINKED GLUCOSE TRANSLOCASE HOMOLOG"/>
    <property type="match status" value="1"/>
</dbReference>
<proteinExistence type="inferred from homology"/>